<keyword evidence="6" id="KW-1185">Reference proteome</keyword>
<sequence length="346" mass="37328">MVLARTKVTISDVAKAAGVSNSAVSYALNDKPGVSDATRNKVLRVAEEMGWLPNSAAKALSDASTKSIGIVFASKPETMAVDSYTMELLGGLGTELEKNGYSLLLRFASDRNRALDAHREWIASGSVDGVLIHDVEIGDSRIELYRKHPEIPALVLGAPSLAGGLPTMYTDDAAGARLIVDYLHELGHRHIARVAGPERLGHTFIRDRAFAEETSAMGMYYDCLHADYSPEEGGDCTIRLLTFPERPTAIVYDSDSMAIAGLRVANSRDMSVPNDLSIVSWDDSFACTAVTPPLTALWRDIPRLGNRVASLLLKLIAGEHVENTSESPYELEIRGSTAAPSVISNE</sequence>
<dbReference type="GO" id="GO:0000976">
    <property type="term" value="F:transcription cis-regulatory region binding"/>
    <property type="evidence" value="ECO:0007669"/>
    <property type="project" value="TreeGrafter"/>
</dbReference>
<dbReference type="Gene3D" id="1.10.260.40">
    <property type="entry name" value="lambda repressor-like DNA-binding domains"/>
    <property type="match status" value="1"/>
</dbReference>
<dbReference type="InterPro" id="IPR028082">
    <property type="entry name" value="Peripla_BP_I"/>
</dbReference>
<dbReference type="Pfam" id="PF00356">
    <property type="entry name" value="LacI"/>
    <property type="match status" value="1"/>
</dbReference>
<dbReference type="AlphaFoldDB" id="A0A087AM96"/>
<dbReference type="PANTHER" id="PTHR30146:SF155">
    <property type="entry name" value="ALANINE RACEMASE"/>
    <property type="match status" value="1"/>
</dbReference>
<keyword evidence="2" id="KW-0238">DNA-binding</keyword>
<dbReference type="Gene3D" id="3.40.50.2300">
    <property type="match status" value="2"/>
</dbReference>
<dbReference type="GO" id="GO:0003700">
    <property type="term" value="F:DNA-binding transcription factor activity"/>
    <property type="evidence" value="ECO:0007669"/>
    <property type="project" value="TreeGrafter"/>
</dbReference>
<dbReference type="CDD" id="cd01392">
    <property type="entry name" value="HTH_LacI"/>
    <property type="match status" value="1"/>
</dbReference>
<feature type="domain" description="HTH lacI-type" evidence="4">
    <location>
        <begin position="8"/>
        <end position="62"/>
    </location>
</feature>
<dbReference type="PROSITE" id="PS00356">
    <property type="entry name" value="HTH_LACI_1"/>
    <property type="match status" value="1"/>
</dbReference>
<dbReference type="SUPFAM" id="SSF53822">
    <property type="entry name" value="Periplasmic binding protein-like I"/>
    <property type="match status" value="1"/>
</dbReference>
<dbReference type="InterPro" id="IPR046335">
    <property type="entry name" value="LacI/GalR-like_sensor"/>
</dbReference>
<dbReference type="Proteomes" id="UP000029046">
    <property type="component" value="Unassembled WGS sequence"/>
</dbReference>
<dbReference type="PROSITE" id="PS50932">
    <property type="entry name" value="HTH_LACI_2"/>
    <property type="match status" value="1"/>
</dbReference>
<dbReference type="Pfam" id="PF13377">
    <property type="entry name" value="Peripla_BP_3"/>
    <property type="match status" value="1"/>
</dbReference>
<gene>
    <name evidence="5" type="ORF">BIGA_1565</name>
</gene>
<evidence type="ECO:0000259" key="4">
    <source>
        <dbReference type="PROSITE" id="PS50932"/>
    </source>
</evidence>
<dbReference type="SMART" id="SM00354">
    <property type="entry name" value="HTH_LACI"/>
    <property type="match status" value="1"/>
</dbReference>
<dbReference type="PANTHER" id="PTHR30146">
    <property type="entry name" value="LACI-RELATED TRANSCRIPTIONAL REPRESSOR"/>
    <property type="match status" value="1"/>
</dbReference>
<protein>
    <submittedName>
        <fullName evidence="5">Bacterial regulatory protein, LacI family</fullName>
    </submittedName>
</protein>
<keyword evidence="1" id="KW-0805">Transcription regulation</keyword>
<dbReference type="InterPro" id="IPR000843">
    <property type="entry name" value="HTH_LacI"/>
</dbReference>
<name>A0A087AM96_9BIFI</name>
<dbReference type="CDD" id="cd06267">
    <property type="entry name" value="PBP1_LacI_sugar_binding-like"/>
    <property type="match status" value="1"/>
</dbReference>
<organism evidence="5 6">
    <name type="scientific">Bifidobacterium pullorum subsp. gallinarum</name>
    <dbReference type="NCBI Taxonomy" id="78344"/>
    <lineage>
        <taxon>Bacteria</taxon>
        <taxon>Bacillati</taxon>
        <taxon>Actinomycetota</taxon>
        <taxon>Actinomycetes</taxon>
        <taxon>Bifidobacteriales</taxon>
        <taxon>Bifidobacteriaceae</taxon>
        <taxon>Bifidobacterium</taxon>
    </lineage>
</organism>
<dbReference type="InterPro" id="IPR010982">
    <property type="entry name" value="Lambda_DNA-bd_dom_sf"/>
</dbReference>
<accession>A0A087AM96</accession>
<keyword evidence="3" id="KW-0804">Transcription</keyword>
<evidence type="ECO:0000313" key="6">
    <source>
        <dbReference type="Proteomes" id="UP000029046"/>
    </source>
</evidence>
<dbReference type="OrthoDB" id="1938857at2"/>
<evidence type="ECO:0000313" key="5">
    <source>
        <dbReference type="EMBL" id="KFI59896.1"/>
    </source>
</evidence>
<dbReference type="SUPFAM" id="SSF47413">
    <property type="entry name" value="lambda repressor-like DNA-binding domains"/>
    <property type="match status" value="1"/>
</dbReference>
<evidence type="ECO:0000256" key="3">
    <source>
        <dbReference type="ARBA" id="ARBA00023163"/>
    </source>
</evidence>
<proteinExistence type="predicted"/>
<reference evidence="5 6" key="1">
    <citation type="submission" date="2014-03" db="EMBL/GenBank/DDBJ databases">
        <title>Genomics of Bifidobacteria.</title>
        <authorList>
            <person name="Ventura M."/>
            <person name="Milani C."/>
            <person name="Lugli G.A."/>
        </authorList>
    </citation>
    <scope>NUCLEOTIDE SEQUENCE [LARGE SCALE GENOMIC DNA]</scope>
    <source>
        <strain evidence="5 6">LMG 11586</strain>
    </source>
</reference>
<dbReference type="EMBL" id="JGYX01000007">
    <property type="protein sequence ID" value="KFI59896.1"/>
    <property type="molecule type" value="Genomic_DNA"/>
</dbReference>
<comment type="caution">
    <text evidence="5">The sequence shown here is derived from an EMBL/GenBank/DDBJ whole genome shotgun (WGS) entry which is preliminary data.</text>
</comment>
<dbReference type="RefSeq" id="WP_033506836.1">
    <property type="nucleotide sequence ID" value="NZ_JGYX01000007.1"/>
</dbReference>
<dbReference type="eggNOG" id="COG1609">
    <property type="taxonomic scope" value="Bacteria"/>
</dbReference>
<evidence type="ECO:0000256" key="2">
    <source>
        <dbReference type="ARBA" id="ARBA00023125"/>
    </source>
</evidence>
<evidence type="ECO:0000256" key="1">
    <source>
        <dbReference type="ARBA" id="ARBA00023015"/>
    </source>
</evidence>